<dbReference type="KEGG" id="lmat:92515760"/>
<name>A0A836KTE4_9TRYP</name>
<evidence type="ECO:0000256" key="1">
    <source>
        <dbReference type="SAM" id="MobiDB-lite"/>
    </source>
</evidence>
<evidence type="ECO:0000313" key="2">
    <source>
        <dbReference type="EMBL" id="KAG5482090.1"/>
    </source>
</evidence>
<dbReference type="OrthoDB" id="271152at2759"/>
<organism evidence="2 3">
    <name type="scientific">Leishmania martiniquensis</name>
    <dbReference type="NCBI Taxonomy" id="1580590"/>
    <lineage>
        <taxon>Eukaryota</taxon>
        <taxon>Discoba</taxon>
        <taxon>Euglenozoa</taxon>
        <taxon>Kinetoplastea</taxon>
        <taxon>Metakinetoplastina</taxon>
        <taxon>Trypanosomatida</taxon>
        <taxon>Trypanosomatidae</taxon>
        <taxon>Leishmaniinae</taxon>
        <taxon>Leishmania</taxon>
    </lineage>
</organism>
<dbReference type="AlphaFoldDB" id="A0A836KTE4"/>
<feature type="region of interest" description="Disordered" evidence="1">
    <location>
        <begin position="263"/>
        <end position="294"/>
    </location>
</feature>
<dbReference type="Proteomes" id="UP000673552">
    <property type="component" value="Unassembled WGS sequence"/>
</dbReference>
<dbReference type="GeneID" id="92515760"/>
<proteinExistence type="predicted"/>
<evidence type="ECO:0000313" key="3">
    <source>
        <dbReference type="Proteomes" id="UP000673552"/>
    </source>
</evidence>
<gene>
    <name evidence="2" type="ORF">LSCM1_05809</name>
</gene>
<reference evidence="3" key="1">
    <citation type="journal article" date="2021" name="Microbiol. Resour. Announc.">
        <title>LGAAP: Leishmaniinae Genome Assembly and Annotation Pipeline.</title>
        <authorList>
            <person name="Almutairi H."/>
            <person name="Urbaniak M.D."/>
            <person name="Bates M.D."/>
            <person name="Jariyapan N."/>
            <person name="Kwakye-Nuako G."/>
            <person name="Thomaz-Soccol V."/>
            <person name="Al-Salem W.S."/>
            <person name="Dillon R.J."/>
            <person name="Bates P.A."/>
            <person name="Gatherer D."/>
        </authorList>
    </citation>
    <scope>NUCLEOTIDE SEQUENCE [LARGE SCALE GENOMIC DNA]</scope>
</reference>
<reference evidence="3" key="2">
    <citation type="journal article" date="2021" name="Sci. Data">
        <title>Chromosome-scale genome sequencing, assembly and annotation of six genomes from subfamily Leishmaniinae.</title>
        <authorList>
            <person name="Almutairi H."/>
            <person name="Urbaniak M.D."/>
            <person name="Bates M.D."/>
            <person name="Jariyapan N."/>
            <person name="Kwakye-Nuako G."/>
            <person name="Thomaz Soccol V."/>
            <person name="Al-Salem W.S."/>
            <person name="Dillon R.J."/>
            <person name="Bates P.A."/>
            <person name="Gatherer D."/>
        </authorList>
    </citation>
    <scope>NUCLEOTIDE SEQUENCE [LARGE SCALE GENOMIC DNA]</scope>
</reference>
<dbReference type="RefSeq" id="XP_067179883.1">
    <property type="nucleotide sequence ID" value="XM_067323248.1"/>
</dbReference>
<dbReference type="EMBL" id="JAFEUZ010000016">
    <property type="protein sequence ID" value="KAG5482090.1"/>
    <property type="molecule type" value="Genomic_DNA"/>
</dbReference>
<keyword evidence="3" id="KW-1185">Reference proteome</keyword>
<accession>A0A836KTE4</accession>
<sequence>MRNGALLGVRISECSTSIEFADGTYYVEALIPLYHHPRVVLMADGHTSGAHAAPTRSTVNYMMHQHRDAGLTRYSSADCQNVEIVSGADGLLYLTDSLGLFSSLAQPQLTLDVSTLELPVNIFALAWETCTAGTAKEVIDMLQRALLSRASEERGLLSIYSLFYLTSARFAAGAHLDGATRLFQRCSAGLQESTSVFPAALISCTEGRRALSRAEAVLLKTVTSTSMEATTWRKNNRAPRALHARQRNLCNTTRCATLERASEARARNGHGPSGHVRSAAGSKLQGADQEPCRL</sequence>
<comment type="caution">
    <text evidence="2">The sequence shown here is derived from an EMBL/GenBank/DDBJ whole genome shotgun (WGS) entry which is preliminary data.</text>
</comment>
<protein>
    <submittedName>
        <fullName evidence="2">Uncharacterized protein</fullName>
    </submittedName>
</protein>